<evidence type="ECO:0000259" key="2">
    <source>
        <dbReference type="PROSITE" id="PS50195"/>
    </source>
</evidence>
<proteinExistence type="predicted"/>
<keyword evidence="4" id="KW-1185">Reference proteome</keyword>
<dbReference type="Gene3D" id="3.30.200.20">
    <property type="entry name" value="Phosphorylase Kinase, domain 1"/>
    <property type="match status" value="1"/>
</dbReference>
<dbReference type="SUPFAM" id="SSF56112">
    <property type="entry name" value="Protein kinase-like (PK-like)"/>
    <property type="match status" value="1"/>
</dbReference>
<dbReference type="SMART" id="SM00745">
    <property type="entry name" value="MIT"/>
    <property type="match status" value="1"/>
</dbReference>
<dbReference type="InterPro" id="IPR036181">
    <property type="entry name" value="MIT_dom_sf"/>
</dbReference>
<dbReference type="PROSITE" id="PS50011">
    <property type="entry name" value="PROTEIN_KINASE_DOM"/>
    <property type="match status" value="1"/>
</dbReference>
<dbReference type="SUPFAM" id="SSF116846">
    <property type="entry name" value="MIT domain"/>
    <property type="match status" value="1"/>
</dbReference>
<dbReference type="InterPro" id="IPR051866">
    <property type="entry name" value="Intracell_Sig-Traffick_Protein"/>
</dbReference>
<dbReference type="PANTHER" id="PTHR15508">
    <property type="entry name" value="RIBOSOMAL PROTEIN S6 KINASE"/>
    <property type="match status" value="1"/>
</dbReference>
<dbReference type="Proteomes" id="UP001159042">
    <property type="component" value="Unassembled WGS sequence"/>
</dbReference>
<feature type="domain" description="Protein kinase" evidence="1">
    <location>
        <begin position="344"/>
        <end position="712"/>
    </location>
</feature>
<name>A0AAV8WIC6_9CUCU</name>
<sequence length="725" mass="82617">MMAVHENWIRIFDIPDISKHKNGFTIYKVVSMLYPESCPDAITKVTVWKRFNDFRKLHRDLKALHRRFNLKNKYPSLPTRSVFKRFDEETIKERKQCILNFLEYIGSVSQLFTSTEFVKFLETSHTPVKHLNSNINSIRAELNLPEDPEVCTYLSKSDDENTVSDTESMSSLSLSVQADFIPTTNIHSSLKNLSSSSSINSQCSSKNSDSISITTMLDNLTLLDGQIYPTPPNTPGSSVVGDYLQYVIDASVHINLAAELEKDKKYEEAYFAYKTAIDILLRHGKDDPNYDRKQMVRYKTNKYLIRAEKLYNMYLAPEIKNIQVSNETAEQTTTKRPLFDLYKFKVVKIVGTGMLVLHSELQQLFYIKVIHKTTEFLNENLILPENVPYMVKLHYHYNCENALFLVLENCSGTKLSEYLKRQTSCREVVTNKENSILKQIQDISDDNDSELSFSDLVNEYANSRVKSVNVAGCSDRKSSSSDDSYVKIDLENKLGGSTLKESKSEVIDNSQKFLSSIESALTDSSMESQSKYKLMEDSSQGKDTNLDGFEENFDAHLVLPEKTVVKWSAQLLLALEKLHALGIICRDLQMKNLLLNENHDLVLTYMCNVKDLCDLFSSGVNSNLAPEVYSYHEITTTADWWSYGAILYEMLVGTPLSEVHPNGLNSFTRLKVPKYVSAEGRSILQQLLIYEPHNRLGAGLNGIENIKSHPFFNSVSFETLIYHVG</sequence>
<protein>
    <recommendedName>
        <fullName evidence="5">Ribosomal protein S6 kinase delta-1</fullName>
    </recommendedName>
</protein>
<dbReference type="InterPro" id="IPR011009">
    <property type="entry name" value="Kinase-like_dom_sf"/>
</dbReference>
<dbReference type="Gene3D" id="1.10.510.10">
    <property type="entry name" value="Transferase(Phosphotransferase) domain 1"/>
    <property type="match status" value="1"/>
</dbReference>
<dbReference type="InterPro" id="IPR007330">
    <property type="entry name" value="MIT_dom"/>
</dbReference>
<dbReference type="InterPro" id="IPR036871">
    <property type="entry name" value="PX_dom_sf"/>
</dbReference>
<evidence type="ECO:0000313" key="4">
    <source>
        <dbReference type="Proteomes" id="UP001159042"/>
    </source>
</evidence>
<accession>A0AAV8WIC6</accession>
<dbReference type="AlphaFoldDB" id="A0AAV8WIC6"/>
<reference evidence="3 4" key="1">
    <citation type="journal article" date="2023" name="Insect Mol. Biol.">
        <title>Genome sequencing provides insights into the evolution of gene families encoding plant cell wall-degrading enzymes in longhorned beetles.</title>
        <authorList>
            <person name="Shin N.R."/>
            <person name="Okamura Y."/>
            <person name="Kirsch R."/>
            <person name="Pauchet Y."/>
        </authorList>
    </citation>
    <scope>NUCLEOTIDE SEQUENCE [LARGE SCALE GENOMIC DNA]</scope>
    <source>
        <strain evidence="3">EAD_L_NR</strain>
    </source>
</reference>
<dbReference type="PANTHER" id="PTHR15508:SF8">
    <property type="entry name" value="LD24550P"/>
    <property type="match status" value="1"/>
</dbReference>
<dbReference type="EMBL" id="JANEYG010000001">
    <property type="protein sequence ID" value="KAJ8925910.1"/>
    <property type="molecule type" value="Genomic_DNA"/>
</dbReference>
<dbReference type="Pfam" id="PF04212">
    <property type="entry name" value="MIT"/>
    <property type="match status" value="1"/>
</dbReference>
<dbReference type="SUPFAM" id="SSF64268">
    <property type="entry name" value="PX domain"/>
    <property type="match status" value="1"/>
</dbReference>
<dbReference type="InterPro" id="IPR000719">
    <property type="entry name" value="Prot_kinase_dom"/>
</dbReference>
<dbReference type="Pfam" id="PF00787">
    <property type="entry name" value="PX"/>
    <property type="match status" value="1"/>
</dbReference>
<gene>
    <name evidence="3" type="ORF">NQ315_009762</name>
</gene>
<dbReference type="GO" id="GO:0004672">
    <property type="term" value="F:protein kinase activity"/>
    <property type="evidence" value="ECO:0007669"/>
    <property type="project" value="InterPro"/>
</dbReference>
<dbReference type="SMART" id="SM00312">
    <property type="entry name" value="PX"/>
    <property type="match status" value="1"/>
</dbReference>
<evidence type="ECO:0008006" key="5">
    <source>
        <dbReference type="Google" id="ProtNLM"/>
    </source>
</evidence>
<dbReference type="GO" id="GO:0035091">
    <property type="term" value="F:phosphatidylinositol binding"/>
    <property type="evidence" value="ECO:0007669"/>
    <property type="project" value="InterPro"/>
</dbReference>
<organism evidence="3 4">
    <name type="scientific">Exocentrus adspersus</name>
    <dbReference type="NCBI Taxonomy" id="1586481"/>
    <lineage>
        <taxon>Eukaryota</taxon>
        <taxon>Metazoa</taxon>
        <taxon>Ecdysozoa</taxon>
        <taxon>Arthropoda</taxon>
        <taxon>Hexapoda</taxon>
        <taxon>Insecta</taxon>
        <taxon>Pterygota</taxon>
        <taxon>Neoptera</taxon>
        <taxon>Endopterygota</taxon>
        <taxon>Coleoptera</taxon>
        <taxon>Polyphaga</taxon>
        <taxon>Cucujiformia</taxon>
        <taxon>Chrysomeloidea</taxon>
        <taxon>Cerambycidae</taxon>
        <taxon>Lamiinae</taxon>
        <taxon>Acanthocinini</taxon>
        <taxon>Exocentrus</taxon>
    </lineage>
</organism>
<dbReference type="Gene3D" id="3.30.1520.10">
    <property type="entry name" value="Phox-like domain"/>
    <property type="match status" value="1"/>
</dbReference>
<dbReference type="InterPro" id="IPR001683">
    <property type="entry name" value="PX_dom"/>
</dbReference>
<dbReference type="GO" id="GO:0005524">
    <property type="term" value="F:ATP binding"/>
    <property type="evidence" value="ECO:0007669"/>
    <property type="project" value="InterPro"/>
</dbReference>
<evidence type="ECO:0000259" key="1">
    <source>
        <dbReference type="PROSITE" id="PS50011"/>
    </source>
</evidence>
<dbReference type="PROSITE" id="PS50195">
    <property type="entry name" value="PX"/>
    <property type="match status" value="1"/>
</dbReference>
<comment type="caution">
    <text evidence="3">The sequence shown here is derived from an EMBL/GenBank/DDBJ whole genome shotgun (WGS) entry which is preliminary data.</text>
</comment>
<feature type="domain" description="PX" evidence="2">
    <location>
        <begin position="5"/>
        <end position="128"/>
    </location>
</feature>
<dbReference type="Pfam" id="PF00069">
    <property type="entry name" value="Pkinase"/>
    <property type="match status" value="1"/>
</dbReference>
<evidence type="ECO:0000313" key="3">
    <source>
        <dbReference type="EMBL" id="KAJ8925910.1"/>
    </source>
</evidence>
<dbReference type="Gene3D" id="1.20.58.80">
    <property type="entry name" value="Phosphotransferase system, lactose/cellobiose-type IIA subunit"/>
    <property type="match status" value="1"/>
</dbReference>